<dbReference type="STRING" id="4540.A0A3L6QYN1"/>
<reference evidence="3" key="1">
    <citation type="journal article" date="2019" name="Nat. Commun.">
        <title>The genome of broomcorn millet.</title>
        <authorList>
            <person name="Zou C."/>
            <person name="Miki D."/>
            <person name="Li D."/>
            <person name="Tang Q."/>
            <person name="Xiao L."/>
            <person name="Rajput S."/>
            <person name="Deng P."/>
            <person name="Jia W."/>
            <person name="Huang R."/>
            <person name="Zhang M."/>
            <person name="Sun Y."/>
            <person name="Hu J."/>
            <person name="Fu X."/>
            <person name="Schnable P.S."/>
            <person name="Li F."/>
            <person name="Zhang H."/>
            <person name="Feng B."/>
            <person name="Zhu X."/>
            <person name="Liu R."/>
            <person name="Schnable J.C."/>
            <person name="Zhu J.-K."/>
            <person name="Zhang H."/>
        </authorList>
    </citation>
    <scope>NUCLEOTIDE SEQUENCE [LARGE SCALE GENOMIC DNA]</scope>
</reference>
<feature type="region of interest" description="Disordered" evidence="1">
    <location>
        <begin position="74"/>
        <end position="95"/>
    </location>
</feature>
<evidence type="ECO:0000313" key="2">
    <source>
        <dbReference type="EMBL" id="RLM92145.1"/>
    </source>
</evidence>
<organism evidence="2 3">
    <name type="scientific">Panicum miliaceum</name>
    <name type="common">Proso millet</name>
    <name type="synonym">Broomcorn millet</name>
    <dbReference type="NCBI Taxonomy" id="4540"/>
    <lineage>
        <taxon>Eukaryota</taxon>
        <taxon>Viridiplantae</taxon>
        <taxon>Streptophyta</taxon>
        <taxon>Embryophyta</taxon>
        <taxon>Tracheophyta</taxon>
        <taxon>Spermatophyta</taxon>
        <taxon>Magnoliopsida</taxon>
        <taxon>Liliopsida</taxon>
        <taxon>Poales</taxon>
        <taxon>Poaceae</taxon>
        <taxon>PACMAD clade</taxon>
        <taxon>Panicoideae</taxon>
        <taxon>Panicodae</taxon>
        <taxon>Paniceae</taxon>
        <taxon>Panicinae</taxon>
        <taxon>Panicum</taxon>
        <taxon>Panicum sect. Panicum</taxon>
    </lineage>
</organism>
<name>A0A3L6QYN1_PANMI</name>
<keyword evidence="3" id="KW-1185">Reference proteome</keyword>
<evidence type="ECO:0000256" key="1">
    <source>
        <dbReference type="SAM" id="MobiDB-lite"/>
    </source>
</evidence>
<sequence length="95" mass="10076">MLRLHEVLATRSKVYLVMELALAGTPGSPPCPRRLPGHAARCVFLQLVSAVIYSCEYVVPRWVSQPARQGMGRISGVTATPREGAATRASSAAGA</sequence>
<dbReference type="EMBL" id="PQIB02000010">
    <property type="protein sequence ID" value="RLM92145.1"/>
    <property type="molecule type" value="Genomic_DNA"/>
</dbReference>
<dbReference type="AlphaFoldDB" id="A0A3L6QYN1"/>
<feature type="compositionally biased region" description="Low complexity" evidence="1">
    <location>
        <begin position="84"/>
        <end position="95"/>
    </location>
</feature>
<proteinExistence type="predicted"/>
<dbReference type="Proteomes" id="UP000275267">
    <property type="component" value="Unassembled WGS sequence"/>
</dbReference>
<evidence type="ECO:0000313" key="3">
    <source>
        <dbReference type="Proteomes" id="UP000275267"/>
    </source>
</evidence>
<accession>A0A3L6QYN1</accession>
<gene>
    <name evidence="2" type="ORF">C2845_PM08G14490</name>
</gene>
<comment type="caution">
    <text evidence="2">The sequence shown here is derived from an EMBL/GenBank/DDBJ whole genome shotgun (WGS) entry which is preliminary data.</text>
</comment>
<protein>
    <submittedName>
        <fullName evidence="2">Uncharacterized protein</fullName>
    </submittedName>
</protein>